<dbReference type="SUPFAM" id="SSF52218">
    <property type="entry name" value="Flavoproteins"/>
    <property type="match status" value="1"/>
</dbReference>
<comment type="caution">
    <text evidence="2">The sequence shown here is derived from an EMBL/GenBank/DDBJ whole genome shotgun (WGS) entry which is preliminary data.</text>
</comment>
<proteinExistence type="predicted"/>
<name>A0ABX2MZ45_9SPHN</name>
<dbReference type="Gene3D" id="3.40.50.360">
    <property type="match status" value="1"/>
</dbReference>
<organism evidence="2 3">
    <name type="scientific">Parasphingorhabdus flavimaris</name>
    <dbReference type="NCBI Taxonomy" id="266812"/>
    <lineage>
        <taxon>Bacteria</taxon>
        <taxon>Pseudomonadati</taxon>
        <taxon>Pseudomonadota</taxon>
        <taxon>Alphaproteobacteria</taxon>
        <taxon>Sphingomonadales</taxon>
        <taxon>Sphingomonadaceae</taxon>
        <taxon>Parasphingorhabdus</taxon>
    </lineage>
</organism>
<dbReference type="Proteomes" id="UP000652427">
    <property type="component" value="Unassembled WGS sequence"/>
</dbReference>
<gene>
    <name evidence="2" type="ORF">HUO14_02185</name>
</gene>
<dbReference type="EMBL" id="JABWMH010000001">
    <property type="protein sequence ID" value="NVD26712.1"/>
    <property type="molecule type" value="Genomic_DNA"/>
</dbReference>
<keyword evidence="3" id="KW-1185">Reference proteome</keyword>
<feature type="domain" description="NADPH-dependent FMN reductase-like" evidence="1">
    <location>
        <begin position="32"/>
        <end position="167"/>
    </location>
</feature>
<reference evidence="2 3" key="1">
    <citation type="submission" date="2020-06" db="EMBL/GenBank/DDBJ databases">
        <authorList>
            <person name="Kim S.-J."/>
            <person name="Park S.-J."/>
        </authorList>
    </citation>
    <scope>NUCLEOTIDE SEQUENCE [LARGE SCALE GENOMIC DNA]</scope>
    <source>
        <strain evidence="2 3">SW-151</strain>
    </source>
</reference>
<dbReference type="Pfam" id="PF03358">
    <property type="entry name" value="FMN_red"/>
    <property type="match status" value="1"/>
</dbReference>
<evidence type="ECO:0000259" key="1">
    <source>
        <dbReference type="Pfam" id="PF03358"/>
    </source>
</evidence>
<evidence type="ECO:0000313" key="2">
    <source>
        <dbReference type="EMBL" id="NVD26712.1"/>
    </source>
</evidence>
<sequence>MTEANGNQQAPDYNGLQAAFINCTLTPSPAFSHTECLMAVVQAIMEDAGVTVEMFRSVDHDIAPGVYPDMTEHGFDSDAWPEISKAVMASDILVIGTPIWLGEVSSECRKIIERLYAHSGETNDKGQYIFYGKAGGVVVTGNEDGVKHCAMSTLYSLGHIGYTIPPQADAGWIGPIGPGPSYGDEQDDGTRVGFDSDFTQRNATFLAWNLMHTAHMLKQAGGIPAYGNSREAWDAGTRYNHPNPEYR</sequence>
<dbReference type="InterPro" id="IPR005025">
    <property type="entry name" value="FMN_Rdtase-like_dom"/>
</dbReference>
<protein>
    <submittedName>
        <fullName evidence="2">Flavodoxin family protein</fullName>
    </submittedName>
</protein>
<evidence type="ECO:0000313" key="3">
    <source>
        <dbReference type="Proteomes" id="UP000652427"/>
    </source>
</evidence>
<dbReference type="InterPro" id="IPR029039">
    <property type="entry name" value="Flavoprotein-like_sf"/>
</dbReference>
<accession>A0ABX2MZ45</accession>
<dbReference type="RefSeq" id="WP_176278240.1">
    <property type="nucleotide sequence ID" value="NZ_JABWMH010000001.1"/>
</dbReference>